<keyword evidence="4" id="KW-0347">Helicase</keyword>
<evidence type="ECO:0000313" key="12">
    <source>
        <dbReference type="Proteomes" id="UP001210211"/>
    </source>
</evidence>
<evidence type="ECO:0000256" key="7">
    <source>
        <dbReference type="SAM" id="Coils"/>
    </source>
</evidence>
<comment type="caution">
    <text evidence="11">The sequence shown here is derived from an EMBL/GenBank/DDBJ whole genome shotgun (WGS) entry which is preliminary data.</text>
</comment>
<keyword evidence="6" id="KW-0233">DNA recombination</keyword>
<dbReference type="Gene3D" id="3.40.50.10810">
    <property type="entry name" value="Tandem AAA-ATPase domain"/>
    <property type="match status" value="1"/>
</dbReference>
<dbReference type="SMART" id="SM00487">
    <property type="entry name" value="DEXDc"/>
    <property type="match status" value="1"/>
</dbReference>
<dbReference type="SUPFAM" id="SSF52540">
    <property type="entry name" value="P-loop containing nucleoside triphosphate hydrolases"/>
    <property type="match status" value="2"/>
</dbReference>
<dbReference type="InterPro" id="IPR000330">
    <property type="entry name" value="SNF2_N"/>
</dbReference>
<dbReference type="PROSITE" id="PS51192">
    <property type="entry name" value="HELICASE_ATP_BIND_1"/>
    <property type="match status" value="1"/>
</dbReference>
<evidence type="ECO:0000256" key="4">
    <source>
        <dbReference type="ARBA" id="ARBA00022806"/>
    </source>
</evidence>
<dbReference type="FunFam" id="3.40.50.10810:FF:000055">
    <property type="entry name" value="Protein CHROMATIN REMODELING 24"/>
    <property type="match status" value="1"/>
</dbReference>
<feature type="compositionally biased region" description="Basic and acidic residues" evidence="8">
    <location>
        <begin position="94"/>
        <end position="108"/>
    </location>
</feature>
<evidence type="ECO:0000259" key="9">
    <source>
        <dbReference type="PROSITE" id="PS51192"/>
    </source>
</evidence>
<dbReference type="InterPro" id="IPR050496">
    <property type="entry name" value="SNF2_RAD54_helicase_repair"/>
</dbReference>
<evidence type="ECO:0000256" key="3">
    <source>
        <dbReference type="ARBA" id="ARBA00022801"/>
    </source>
</evidence>
<evidence type="ECO:0000256" key="6">
    <source>
        <dbReference type="ARBA" id="ARBA00023172"/>
    </source>
</evidence>
<feature type="region of interest" description="Disordered" evidence="8">
    <location>
        <begin position="92"/>
        <end position="135"/>
    </location>
</feature>
<dbReference type="Proteomes" id="UP001210211">
    <property type="component" value="Unassembled WGS sequence"/>
</dbReference>
<dbReference type="GO" id="GO:0005524">
    <property type="term" value="F:ATP binding"/>
    <property type="evidence" value="ECO:0007669"/>
    <property type="project" value="UniProtKB-KW"/>
</dbReference>
<reference evidence="11 12" key="1">
    <citation type="journal article" date="2022" name="Cell">
        <title>Repeat-based holocentromeres influence genome architecture and karyotype evolution.</title>
        <authorList>
            <person name="Hofstatter P.G."/>
            <person name="Thangavel G."/>
            <person name="Lux T."/>
            <person name="Neumann P."/>
            <person name="Vondrak T."/>
            <person name="Novak P."/>
            <person name="Zhang M."/>
            <person name="Costa L."/>
            <person name="Castellani M."/>
            <person name="Scott A."/>
            <person name="Toegelov H."/>
            <person name="Fuchs J."/>
            <person name="Mata-Sucre Y."/>
            <person name="Dias Y."/>
            <person name="Vanzela A.L.L."/>
            <person name="Huettel B."/>
            <person name="Almeida C.C.S."/>
            <person name="Simkova H."/>
            <person name="Souza G."/>
            <person name="Pedrosa-Harand A."/>
            <person name="Macas J."/>
            <person name="Mayer K.F.X."/>
            <person name="Houben A."/>
            <person name="Marques A."/>
        </authorList>
    </citation>
    <scope>NUCLEOTIDE SEQUENCE [LARGE SCALE GENOMIC DNA]</scope>
    <source>
        <strain evidence="11">RhyTen1mFocal</strain>
    </source>
</reference>
<keyword evidence="7" id="KW-0175">Coiled coil</keyword>
<dbReference type="GO" id="GO:0015616">
    <property type="term" value="F:DNA translocase activity"/>
    <property type="evidence" value="ECO:0007669"/>
    <property type="project" value="TreeGrafter"/>
</dbReference>
<comment type="similarity">
    <text evidence="1">Belongs to the SNF2/RAD54 helicase family.</text>
</comment>
<accession>A0AAD5Z6T2</accession>
<feature type="compositionally biased region" description="Polar residues" evidence="8">
    <location>
        <begin position="1"/>
        <end position="10"/>
    </location>
</feature>
<evidence type="ECO:0000256" key="5">
    <source>
        <dbReference type="ARBA" id="ARBA00022840"/>
    </source>
</evidence>
<dbReference type="InterPro" id="IPR027417">
    <property type="entry name" value="P-loop_NTPase"/>
</dbReference>
<dbReference type="GO" id="GO:0004386">
    <property type="term" value="F:helicase activity"/>
    <property type="evidence" value="ECO:0007669"/>
    <property type="project" value="UniProtKB-KW"/>
</dbReference>
<evidence type="ECO:0000256" key="2">
    <source>
        <dbReference type="ARBA" id="ARBA00022741"/>
    </source>
</evidence>
<dbReference type="InterPro" id="IPR001650">
    <property type="entry name" value="Helicase_C-like"/>
</dbReference>
<dbReference type="InterPro" id="IPR049730">
    <property type="entry name" value="SNF2/RAD54-like_C"/>
</dbReference>
<feature type="compositionally biased region" description="Acidic residues" evidence="8">
    <location>
        <begin position="121"/>
        <end position="135"/>
    </location>
</feature>
<dbReference type="CDD" id="cd18793">
    <property type="entry name" value="SF2_C_SNF"/>
    <property type="match status" value="1"/>
</dbReference>
<organism evidence="11 12">
    <name type="scientific">Rhynchospora tenuis</name>
    <dbReference type="NCBI Taxonomy" id="198213"/>
    <lineage>
        <taxon>Eukaryota</taxon>
        <taxon>Viridiplantae</taxon>
        <taxon>Streptophyta</taxon>
        <taxon>Embryophyta</taxon>
        <taxon>Tracheophyta</taxon>
        <taxon>Spermatophyta</taxon>
        <taxon>Magnoliopsida</taxon>
        <taxon>Liliopsida</taxon>
        <taxon>Poales</taxon>
        <taxon>Cyperaceae</taxon>
        <taxon>Cyperoideae</taxon>
        <taxon>Rhynchosporeae</taxon>
        <taxon>Rhynchospora</taxon>
    </lineage>
</organism>
<dbReference type="EMBL" id="JAMRDG010000002">
    <property type="protein sequence ID" value="KAJ3687925.1"/>
    <property type="molecule type" value="Genomic_DNA"/>
</dbReference>
<dbReference type="Pfam" id="PF00271">
    <property type="entry name" value="Helicase_C"/>
    <property type="match status" value="1"/>
</dbReference>
<evidence type="ECO:0000259" key="10">
    <source>
        <dbReference type="PROSITE" id="PS51194"/>
    </source>
</evidence>
<dbReference type="AlphaFoldDB" id="A0AAD5Z6T2"/>
<gene>
    <name evidence="11" type="ORF">LUZ61_017089</name>
</gene>
<dbReference type="PANTHER" id="PTHR45629:SF7">
    <property type="entry name" value="DNA EXCISION REPAIR PROTEIN ERCC-6-RELATED"/>
    <property type="match status" value="1"/>
</dbReference>
<feature type="region of interest" description="Disordered" evidence="8">
    <location>
        <begin position="1"/>
        <end position="79"/>
    </location>
</feature>
<dbReference type="PANTHER" id="PTHR45629">
    <property type="entry name" value="SNF2/RAD54 FAMILY MEMBER"/>
    <property type="match status" value="1"/>
</dbReference>
<dbReference type="GO" id="GO:0006310">
    <property type="term" value="P:DNA recombination"/>
    <property type="evidence" value="ECO:0007669"/>
    <property type="project" value="UniProtKB-KW"/>
</dbReference>
<dbReference type="PROSITE" id="PS51194">
    <property type="entry name" value="HELICASE_CTER"/>
    <property type="match status" value="1"/>
</dbReference>
<feature type="compositionally biased region" description="Polar residues" evidence="8">
    <location>
        <begin position="215"/>
        <end position="228"/>
    </location>
</feature>
<feature type="coiled-coil region" evidence="7">
    <location>
        <begin position="968"/>
        <end position="995"/>
    </location>
</feature>
<dbReference type="InterPro" id="IPR038718">
    <property type="entry name" value="SNF2-like_sf"/>
</dbReference>
<feature type="domain" description="Helicase ATP-binding" evidence="9">
    <location>
        <begin position="314"/>
        <end position="492"/>
    </location>
</feature>
<feature type="domain" description="Helicase C-terminal" evidence="10">
    <location>
        <begin position="665"/>
        <end position="824"/>
    </location>
</feature>
<protein>
    <submittedName>
        <fullName evidence="11">Uncharacterized protein</fullName>
    </submittedName>
</protein>
<dbReference type="Pfam" id="PF00176">
    <property type="entry name" value="SNF2-rel_dom"/>
    <property type="match status" value="1"/>
</dbReference>
<dbReference type="Gene3D" id="3.40.50.300">
    <property type="entry name" value="P-loop containing nucleotide triphosphate hydrolases"/>
    <property type="match status" value="1"/>
</dbReference>
<feature type="region of interest" description="Disordered" evidence="8">
    <location>
        <begin position="215"/>
        <end position="234"/>
    </location>
</feature>
<feature type="compositionally biased region" description="Acidic residues" evidence="8">
    <location>
        <begin position="70"/>
        <end position="79"/>
    </location>
</feature>
<keyword evidence="5" id="KW-0067">ATP-binding</keyword>
<evidence type="ECO:0000256" key="8">
    <source>
        <dbReference type="SAM" id="MobiDB-lite"/>
    </source>
</evidence>
<dbReference type="InterPro" id="IPR014001">
    <property type="entry name" value="Helicase_ATP-bd"/>
</dbReference>
<keyword evidence="3" id="KW-0378">Hydrolase</keyword>
<keyword evidence="2" id="KW-0547">Nucleotide-binding</keyword>
<dbReference type="GO" id="GO:0016787">
    <property type="term" value="F:hydrolase activity"/>
    <property type="evidence" value="ECO:0007669"/>
    <property type="project" value="UniProtKB-KW"/>
</dbReference>
<proteinExistence type="inferred from homology"/>
<keyword evidence="12" id="KW-1185">Reference proteome</keyword>
<dbReference type="SMART" id="SM00490">
    <property type="entry name" value="HELICc"/>
    <property type="match status" value="1"/>
</dbReference>
<evidence type="ECO:0000256" key="1">
    <source>
        <dbReference type="ARBA" id="ARBA00007025"/>
    </source>
</evidence>
<evidence type="ECO:0000313" key="11">
    <source>
        <dbReference type="EMBL" id="KAJ3687925.1"/>
    </source>
</evidence>
<sequence length="1014" mass="115075">MDDQPQNKIPNRSPEPMSLNQRLRHQLSRSRQPAPAPNPNPSNPSSDNSQVQLPSRRRLCKTYKEPCMQENEEDTEENITDILDEFSFKLESLSLHKEKPSKDERKEGVSTVDEAYFSSNEGEEGEFDDDFDEEDGEDNFRIVHRNMKNCYLSDEEENEVINGVKEVRKEKSTVAVYSNDEEVVEVEEFTNGVGEVWSEKNDFTGCRNQGLEVKSSASRSMGGTTKRSYFSDDDDDEVEEIEKVARLAGSQVEKIKEVSRVTGLQVDGSDLEEEEKSEFTLQGVQEGKVVVYKLPDQVYKKLYPHQRDGINWLWGLHCKGTGGILGDDMGLGKTMQISAFLAGLFLSGLIKRALIVAPKTLIAHWFKELAVVGLNEETRDFSGANVNMRNNELVCTLKKGGILITTYDIVRNNYKAIRGGDKYHDHDLYEEEDELLWDYVILDEGHIIKNPKTQRAQSLYEIPSGHRIIISGTPIQNNLKELWALFNFCCPEVLGDKDEFKDRYEKKILRGNEKNASNREKYVGSTVAKELRLRIKPYFLRRLKSEVFSKENEEMKVEMPMKNELIVWLKLTTCQRQLYEAFLKSEIVHTAAEGSPLAAITILKKICDHPLLLTKRGAEEVLEGIGEMNEKDMGLVEKLATSLANQDHDNGLLNMDYTVSCKISFILSLLENLMEEGHVVLIFSQSRKMLDLIQDALWSEGYKLLRIDGTTKIAEREKIVKDFQEGNGAPIFLLTTQVGGLGLTLTKADRVIVVDPAWNPSMDNQSVDRAYRIGQTKDVIVYRLMTCGTIEEIIYKKQVFKGGLFKTATEQKEQTRYFSRKDIEEVFRLPEEGFDVSVAQRQLQEEHAGQVVTDEYLTCHIKYLENQGIAGVSHHSLLFSKTAIVPVVPETNESDSIGNRIIRSSAPVGTSHSDYVPYGAAFAQKPRDMIQNARKYSPSQTYQVGQSPREIRDSINRIRSLLSNKDVVAKLSDKGEKLRKQLAELQLKLQAEKTAPEVISVDEMADNLQRILSV</sequence>
<name>A0AAD5Z6T2_9POAL</name>